<comment type="similarity">
    <text evidence="18">Belongs to the TRAFAC class myosin-kinesin ATPase superfamily. Kinesin family.</text>
</comment>
<feature type="compositionally biased region" description="Polar residues" evidence="20">
    <location>
        <begin position="94"/>
        <end position="111"/>
    </location>
</feature>
<dbReference type="PROSITE" id="PS50067">
    <property type="entry name" value="KINESIN_MOTOR_2"/>
    <property type="match status" value="1"/>
</dbReference>
<dbReference type="InterPro" id="IPR050628">
    <property type="entry name" value="SNF2_RAD54_helicase_TF"/>
</dbReference>
<keyword evidence="3" id="KW-0479">Metal-binding</keyword>
<feature type="compositionally biased region" description="Basic and acidic residues" evidence="20">
    <location>
        <begin position="347"/>
        <end position="359"/>
    </location>
</feature>
<comment type="similarity">
    <text evidence="2">Belongs to the SNF2/RAD54 helicase family. RAD16 subfamily.</text>
</comment>
<evidence type="ECO:0000256" key="15">
    <source>
        <dbReference type="ARBA" id="ARBA00023175"/>
    </source>
</evidence>
<dbReference type="SUPFAM" id="SSF52540">
    <property type="entry name" value="P-loop containing nucleoside triphosphate hydrolases"/>
    <property type="match status" value="3"/>
</dbReference>
<gene>
    <name evidence="25" type="ORF">BRAPAZ1V2_A03P41850.2</name>
</gene>
<dbReference type="InterPro" id="IPR018957">
    <property type="entry name" value="Znf_C3HC4_RING-type"/>
</dbReference>
<evidence type="ECO:0000256" key="3">
    <source>
        <dbReference type="ARBA" id="ARBA00022723"/>
    </source>
</evidence>
<dbReference type="Gene3D" id="3.40.50.10810">
    <property type="entry name" value="Tandem AAA-ATPase domain"/>
    <property type="match status" value="3"/>
</dbReference>
<feature type="region of interest" description="Disordered" evidence="20">
    <location>
        <begin position="465"/>
        <end position="513"/>
    </location>
</feature>
<evidence type="ECO:0000256" key="10">
    <source>
        <dbReference type="ARBA" id="ARBA00022853"/>
    </source>
</evidence>
<dbReference type="SMART" id="SM00129">
    <property type="entry name" value="KISc"/>
    <property type="match status" value="1"/>
</dbReference>
<dbReference type="FunFam" id="3.40.50.10810:FF:000068">
    <property type="entry name" value="SNF2 domain-containing protein / helicase domain-containing protein / zinc finger protein-like protein"/>
    <property type="match status" value="1"/>
</dbReference>
<dbReference type="InterPro" id="IPR001650">
    <property type="entry name" value="Helicase_C-like"/>
</dbReference>
<evidence type="ECO:0000256" key="9">
    <source>
        <dbReference type="ARBA" id="ARBA00022840"/>
    </source>
</evidence>
<dbReference type="GO" id="GO:0008270">
    <property type="term" value="F:zinc ion binding"/>
    <property type="evidence" value="ECO:0007669"/>
    <property type="project" value="UniProtKB-KW"/>
</dbReference>
<dbReference type="PRINTS" id="PR00380">
    <property type="entry name" value="KINESINHEAVY"/>
</dbReference>
<dbReference type="Pfam" id="PF00225">
    <property type="entry name" value="Kinesin"/>
    <property type="match status" value="1"/>
</dbReference>
<dbReference type="Proteomes" id="UP000694005">
    <property type="component" value="Chromosome A03"/>
</dbReference>
<dbReference type="GO" id="GO:0008017">
    <property type="term" value="F:microtubule binding"/>
    <property type="evidence" value="ECO:0007669"/>
    <property type="project" value="InterPro"/>
</dbReference>
<dbReference type="FunFam" id="3.40.50.10810:FF:000071">
    <property type="entry name" value="SNF2 domain-containing protein / helicase domain-containing protein / zinc finger protein-like protein"/>
    <property type="match status" value="1"/>
</dbReference>
<feature type="domain" description="Helicase C-terminal" evidence="24">
    <location>
        <begin position="856"/>
        <end position="1019"/>
    </location>
</feature>
<feature type="domain" description="Helicase ATP-binding" evidence="23">
    <location>
        <begin position="289"/>
        <end position="578"/>
    </location>
</feature>
<keyword evidence="14" id="KW-0804">Transcription</keyword>
<keyword evidence="11" id="KW-0805">Transcription regulation</keyword>
<dbReference type="PANTHER" id="PTHR45626:SF48">
    <property type="entry name" value="BNAC03G41330D PROTEIN"/>
    <property type="match status" value="1"/>
</dbReference>
<evidence type="ECO:0000313" key="26">
    <source>
        <dbReference type="Proteomes" id="UP000694005"/>
    </source>
</evidence>
<evidence type="ECO:0000256" key="17">
    <source>
        <dbReference type="PROSITE-ProRule" id="PRU00175"/>
    </source>
</evidence>
<keyword evidence="10" id="KW-0156">Chromatin regulator</keyword>
<name>A0A8D9GLI4_BRACM</name>
<feature type="region of interest" description="Disordered" evidence="20">
    <location>
        <begin position="1"/>
        <end position="141"/>
    </location>
</feature>
<dbReference type="InterPro" id="IPR013083">
    <property type="entry name" value="Znf_RING/FYVE/PHD"/>
</dbReference>
<dbReference type="Gene3D" id="3.30.40.10">
    <property type="entry name" value="Zinc/RING finger domain, C3HC4 (zinc finger)"/>
    <property type="match status" value="1"/>
</dbReference>
<dbReference type="Pfam" id="PF00271">
    <property type="entry name" value="Helicase_C"/>
    <property type="match status" value="1"/>
</dbReference>
<feature type="coiled-coil region" evidence="19">
    <location>
        <begin position="1237"/>
        <end position="1264"/>
    </location>
</feature>
<keyword evidence="12" id="KW-0238">DNA-binding</keyword>
<keyword evidence="15" id="KW-0505">Motor protein</keyword>
<evidence type="ECO:0000313" key="25">
    <source>
        <dbReference type="EMBL" id="CAG7882842.1"/>
    </source>
</evidence>
<feature type="region of interest" description="Disordered" evidence="20">
    <location>
        <begin position="1894"/>
        <end position="1919"/>
    </location>
</feature>
<feature type="region of interest" description="Disordered" evidence="20">
    <location>
        <begin position="153"/>
        <end position="175"/>
    </location>
</feature>
<feature type="compositionally biased region" description="Polar residues" evidence="20">
    <location>
        <begin position="49"/>
        <end position="63"/>
    </location>
</feature>
<dbReference type="Pfam" id="PF00176">
    <property type="entry name" value="SNF2-rel_dom"/>
    <property type="match status" value="1"/>
</dbReference>
<sequence>MDSAIEISSGSSSSSGSDDEVSEPSRTRSNTAWLYGNSSFPQAKAALTTLASGSGGTPSQPRDSGNDNEKLSSQQAQKRTLPPSFNPPPTTSSRSGNSTSPALGNMNTTPRSDPPSYKPRDSTQFTGSENVVNSNVSGVDDKKLPAQQVMKRALPPSFNAPPDPSRNVGDYTSPAVGNKNSFGDGYYRGAHAEIGIQRGVNGVRILPPSMTHGASSASPLQYGGQSDPIHRVVGIVEDRNSENDERLIYQAALRDLNQSKNEMDLSPGTLTVSLMRHQKIALAWMFQKETSSLHCSGGILGDDQGLGKTISTIALILKQKFESQIKSEISSKLDAEILDLDADDESETPKHESDVKPEVKVSSNSAGDNDGNGSSDKGKAKVQGASTSKREFNRKRPPAGTLIVCPASIVRQWARELDEKVSDESKLSVLIYHGGCRTKDPVELARYDVVVTTYAIVTNEVPKESLVEDDEDDENDNKGLAPGFSKKRKAAVSTSKKSKKRGRKGMDDSSFDSDCGALSRVGWLRVVLDEAQTIKNHRTQVARACCTLRAKRRWCLSGTPIQNTIDDLYSYFRFLRYNPYAVYKSFYHTIKVPISRNSLNGYKKLQAVLRAIMLRRTKETLLDGQPIINLPPKKINLRRVDFSVEERSFYKKLEADSQSQFKAYAAAGTLSQNYANILLMLLRLRQACDHPQLVKGYNSDPVGKESREAVKRLPREARISLLKRLESSSAICNICNDPPENPVISLCGHVFCYQCVSEHINGDENVCPVRRCREDFGRDVVFSKSALRSSTTNDLGSSSSQHKSFSQKSEFSSSKIKAVLDILQSLSKQGRRNTGRRPSSSLPHEDDDDDDVTIVEPTTLHSSSPSQGPIKTIVFSQWTGMLDLVEHSFIENGIEFRRLDGTMSLLARDRAVKEFSKDPDVEVMLMSLKAGNLGLNMVAACHVILLDLWWNPTTEDQAVDRAHRIGQTRPVSVTRVTIKDTIEDKILSLQEEKRKMVASAFGEEHGGSSATKLTVDDLKYLFMPKQQESSNHIYNGQISDLIDQTQRNLKIKDDAKNGTYVENLTAEYVDSYEDVAQILMKGLSSRKVGATSTSFQSSRSHVILSFIIESWSKGASTRCFNTTRTSRINLVDLAGVGTNVRDATKHCVEEEKFLKKSLSELGHVVDALAKNVHPGISDRSLHKTSCLTHLLQESLGGNSKLTILCNIVPSDKNTKRTMSTLRFGERAKSMGNKPLINEISEEDVNDLSDQIRLLKEELLRAKADCHSVGSKDNHHLGAKSARENLNQLRVSLNRSLMLPKIDIDEEEITVDEDDVKELHQQIKSFRGSFSEKQKKLPVYRESVSSSFVTAFGESELMDDDEIFSEEVEAEEKDLDESFKECDDASAATITKSTEKSRIKEFASANNMSINPCRQSLILQEPIQSESPKIRNSLRKSIALSSSCLRNQNSLAQSIKSSCLAESQHIRASLRGSKIFTGSTESLAASLRRGLDIIENPLSPASNGCSVSLSSDNLTMQPSTETLQDDQVPLSPLCPSCRQKSENNSTVLSSSKLSNVVEGDGHHQRLTEKQQELEILCTEQAAKIEKLTRLVEQHKHQTVNETEKLAGASNGEQFSSANENQLLSCNDVVERDQANQIPDGDFDIGEKEALLKEIEDLTSKLQKPVTMSTNELRSSLLARSFQLRNKNAEKDIEEERLKCTEMESEWISLTDELRVEIETQRSRADKAEGQLKQEKLSTEELEDALRRAVLGHARFVEHYTELQEKYNDLGSRYKATGEWITELKKAVAKAGKKGCGSRFAKSLATELSALRVEKERERDFLKKENVSLKIQLRDTAEAVHTAGEVLVRLREAEQSASAAEEKFNEVEEENEKLKKKMEKLKRRHKLEMATLKQSLKQNTLPESALQPLHQRNLEIEEEGM</sequence>
<evidence type="ECO:0000256" key="8">
    <source>
        <dbReference type="ARBA" id="ARBA00022833"/>
    </source>
</evidence>
<dbReference type="Pfam" id="PF00097">
    <property type="entry name" value="zf-C3HC4"/>
    <property type="match status" value="1"/>
</dbReference>
<feature type="compositionally biased region" description="Low complexity" evidence="20">
    <location>
        <begin position="1"/>
        <end position="16"/>
    </location>
</feature>
<feature type="compositionally biased region" description="Polar residues" evidence="20">
    <location>
        <begin position="27"/>
        <end position="41"/>
    </location>
</feature>
<evidence type="ECO:0000259" key="24">
    <source>
        <dbReference type="PROSITE" id="PS51194"/>
    </source>
</evidence>
<evidence type="ECO:0000259" key="21">
    <source>
        <dbReference type="PROSITE" id="PS50067"/>
    </source>
</evidence>
<dbReference type="InterPro" id="IPR001841">
    <property type="entry name" value="Znf_RING"/>
</dbReference>
<evidence type="ECO:0000256" key="14">
    <source>
        <dbReference type="ARBA" id="ARBA00023163"/>
    </source>
</evidence>
<dbReference type="PANTHER" id="PTHR45626">
    <property type="entry name" value="TRANSCRIPTION TERMINATION FACTOR 2-RELATED"/>
    <property type="match status" value="1"/>
</dbReference>
<dbReference type="InterPro" id="IPR001752">
    <property type="entry name" value="Kinesin_motor_dom"/>
</dbReference>
<keyword evidence="8" id="KW-0862">Zinc</keyword>
<evidence type="ECO:0000256" key="13">
    <source>
        <dbReference type="ARBA" id="ARBA00023158"/>
    </source>
</evidence>
<evidence type="ECO:0000256" key="1">
    <source>
        <dbReference type="ARBA" id="ARBA00004123"/>
    </source>
</evidence>
<dbReference type="GO" id="GO:0005524">
    <property type="term" value="F:ATP binding"/>
    <property type="evidence" value="ECO:0007669"/>
    <property type="project" value="UniProtKB-KW"/>
</dbReference>
<comment type="subcellular location">
    <subcellularLocation>
        <location evidence="1">Nucleus</location>
    </subcellularLocation>
</comment>
<keyword evidence="6" id="KW-0378">Hydrolase</keyword>
<evidence type="ECO:0000256" key="19">
    <source>
        <dbReference type="SAM" id="Coils"/>
    </source>
</evidence>
<evidence type="ECO:0000259" key="23">
    <source>
        <dbReference type="PROSITE" id="PS51192"/>
    </source>
</evidence>
<dbReference type="InterPro" id="IPR017907">
    <property type="entry name" value="Znf_RING_CS"/>
</dbReference>
<evidence type="ECO:0000256" key="12">
    <source>
        <dbReference type="ARBA" id="ARBA00023125"/>
    </source>
</evidence>
<dbReference type="CDD" id="cd18008">
    <property type="entry name" value="DEXDc_SHPRH-like"/>
    <property type="match status" value="1"/>
</dbReference>
<evidence type="ECO:0000256" key="6">
    <source>
        <dbReference type="ARBA" id="ARBA00022801"/>
    </source>
</evidence>
<evidence type="ECO:0000256" key="18">
    <source>
        <dbReference type="PROSITE-ProRule" id="PRU00283"/>
    </source>
</evidence>
<dbReference type="GO" id="GO:0005634">
    <property type="term" value="C:nucleus"/>
    <property type="evidence" value="ECO:0007669"/>
    <property type="project" value="UniProtKB-SubCell"/>
</dbReference>
<dbReference type="Gene3D" id="3.40.50.300">
    <property type="entry name" value="P-loop containing nucleotide triphosphate hydrolases"/>
    <property type="match status" value="1"/>
</dbReference>
<evidence type="ECO:0000256" key="20">
    <source>
        <dbReference type="SAM" id="MobiDB-lite"/>
    </source>
</evidence>
<feature type="compositionally biased region" description="Low complexity" evidence="20">
    <location>
        <begin position="128"/>
        <end position="137"/>
    </location>
</feature>
<dbReference type="PROSITE" id="PS00518">
    <property type="entry name" value="ZF_RING_1"/>
    <property type="match status" value="1"/>
</dbReference>
<dbReference type="GO" id="GO:0080188">
    <property type="term" value="P:gene silencing by siRNA-directed DNA methylation"/>
    <property type="evidence" value="ECO:0007669"/>
    <property type="project" value="UniProtKB-ARBA"/>
</dbReference>
<proteinExistence type="inferred from homology"/>
<keyword evidence="7" id="KW-0347">Helicase</keyword>
<dbReference type="InterPro" id="IPR014001">
    <property type="entry name" value="Helicase_ATP-bd"/>
</dbReference>
<dbReference type="InterPro" id="IPR049730">
    <property type="entry name" value="SNF2/RAD54-like_C"/>
</dbReference>
<dbReference type="InterPro" id="IPR038718">
    <property type="entry name" value="SNF2-like_sf"/>
</dbReference>
<dbReference type="GO" id="GO:0007018">
    <property type="term" value="P:microtubule-based movement"/>
    <property type="evidence" value="ECO:0007669"/>
    <property type="project" value="InterPro"/>
</dbReference>
<keyword evidence="9" id="KW-0067">ATP-binding</keyword>
<dbReference type="InterPro" id="IPR036961">
    <property type="entry name" value="Kinesin_motor_dom_sf"/>
</dbReference>
<keyword evidence="4" id="KW-0547">Nucleotide-binding</keyword>
<evidence type="ECO:0000256" key="11">
    <source>
        <dbReference type="ARBA" id="ARBA00023015"/>
    </source>
</evidence>
<feature type="coiled-coil region" evidence="19">
    <location>
        <begin position="1677"/>
        <end position="1743"/>
    </location>
</feature>
<organism evidence="25 26">
    <name type="scientific">Brassica campestris</name>
    <name type="common">Field mustard</name>
    <dbReference type="NCBI Taxonomy" id="3711"/>
    <lineage>
        <taxon>Eukaryota</taxon>
        <taxon>Viridiplantae</taxon>
        <taxon>Streptophyta</taxon>
        <taxon>Embryophyta</taxon>
        <taxon>Tracheophyta</taxon>
        <taxon>Spermatophyta</taxon>
        <taxon>Magnoliopsida</taxon>
        <taxon>eudicotyledons</taxon>
        <taxon>Gunneridae</taxon>
        <taxon>Pentapetalae</taxon>
        <taxon>rosids</taxon>
        <taxon>malvids</taxon>
        <taxon>Brassicales</taxon>
        <taxon>Brassicaceae</taxon>
        <taxon>Brassiceae</taxon>
        <taxon>Brassica</taxon>
    </lineage>
</organism>
<dbReference type="CDD" id="cd18793">
    <property type="entry name" value="SF2_C_SNF"/>
    <property type="match status" value="1"/>
</dbReference>
<feature type="compositionally biased region" description="Basic residues" evidence="20">
    <location>
        <begin position="485"/>
        <end position="503"/>
    </location>
</feature>
<dbReference type="InterPro" id="IPR027417">
    <property type="entry name" value="P-loop_NTPase"/>
</dbReference>
<dbReference type="PROSITE" id="PS50089">
    <property type="entry name" value="ZF_RING_2"/>
    <property type="match status" value="1"/>
</dbReference>
<dbReference type="SUPFAM" id="SSF57850">
    <property type="entry name" value="RING/U-box"/>
    <property type="match status" value="1"/>
</dbReference>
<dbReference type="SMART" id="SM00490">
    <property type="entry name" value="HELICc"/>
    <property type="match status" value="1"/>
</dbReference>
<dbReference type="GO" id="GO:0016787">
    <property type="term" value="F:hydrolase activity"/>
    <property type="evidence" value="ECO:0007669"/>
    <property type="project" value="UniProtKB-KW"/>
</dbReference>
<protein>
    <recommendedName>
        <fullName evidence="27">RING-type domain-containing protein</fullName>
    </recommendedName>
</protein>
<accession>A0A8D9GLI4</accession>
<dbReference type="SMART" id="SM00184">
    <property type="entry name" value="RING"/>
    <property type="match status" value="1"/>
</dbReference>
<feature type="domain" description="RING-type" evidence="22">
    <location>
        <begin position="732"/>
        <end position="771"/>
    </location>
</feature>
<dbReference type="SMART" id="SM00487">
    <property type="entry name" value="DEXDc"/>
    <property type="match status" value="1"/>
</dbReference>
<reference evidence="25 26" key="1">
    <citation type="submission" date="2021-07" db="EMBL/GenBank/DDBJ databases">
        <authorList>
            <consortium name="Genoscope - CEA"/>
            <person name="William W."/>
        </authorList>
    </citation>
    <scope>NUCLEOTIDE SEQUENCE [LARGE SCALE GENOMIC DNA]</scope>
</reference>
<dbReference type="Gene3D" id="3.40.850.10">
    <property type="entry name" value="Kinesin motor domain"/>
    <property type="match status" value="1"/>
</dbReference>
<dbReference type="GO" id="GO:0003777">
    <property type="term" value="F:microtubule motor activity"/>
    <property type="evidence" value="ECO:0007669"/>
    <property type="project" value="InterPro"/>
</dbReference>
<evidence type="ECO:0000256" key="16">
    <source>
        <dbReference type="ARBA" id="ARBA00023242"/>
    </source>
</evidence>
<keyword evidence="13" id="KW-0943">RNA-mediated gene silencing</keyword>
<dbReference type="PROSITE" id="PS51194">
    <property type="entry name" value="HELICASE_CTER"/>
    <property type="match status" value="1"/>
</dbReference>
<evidence type="ECO:0008006" key="27">
    <source>
        <dbReference type="Google" id="ProtNLM"/>
    </source>
</evidence>
<keyword evidence="19" id="KW-0175">Coiled coil</keyword>
<feature type="compositionally biased region" description="Low complexity" evidence="20">
    <location>
        <begin position="362"/>
        <end position="375"/>
    </location>
</feature>
<comment type="caution">
    <text evidence="18">Lacks conserved residue(s) required for the propagation of feature annotation.</text>
</comment>
<dbReference type="Gramene" id="A03p41850.2_BraZ1">
    <property type="protein sequence ID" value="A03p41850.2_BraZ1.CDS"/>
    <property type="gene ID" value="A03g41850.2_BraZ1"/>
</dbReference>
<evidence type="ECO:0000256" key="4">
    <source>
        <dbReference type="ARBA" id="ARBA00022741"/>
    </source>
</evidence>
<feature type="region of interest" description="Disordered" evidence="20">
    <location>
        <begin position="827"/>
        <end position="852"/>
    </location>
</feature>
<dbReference type="PROSITE" id="PS51192">
    <property type="entry name" value="HELICASE_ATP_BIND_1"/>
    <property type="match status" value="1"/>
</dbReference>
<feature type="domain" description="Kinesin motor" evidence="21">
    <location>
        <begin position="1033"/>
        <end position="1230"/>
    </location>
</feature>
<evidence type="ECO:0000256" key="7">
    <source>
        <dbReference type="ARBA" id="ARBA00022806"/>
    </source>
</evidence>
<dbReference type="InterPro" id="IPR000330">
    <property type="entry name" value="SNF2_N"/>
</dbReference>
<keyword evidence="16" id="KW-0539">Nucleus</keyword>
<feature type="region of interest" description="Disordered" evidence="20">
    <location>
        <begin position="344"/>
        <end position="397"/>
    </location>
</feature>
<dbReference type="EMBL" id="LS974619">
    <property type="protein sequence ID" value="CAG7882842.1"/>
    <property type="molecule type" value="Genomic_DNA"/>
</dbReference>
<evidence type="ECO:0000256" key="5">
    <source>
        <dbReference type="ARBA" id="ARBA00022771"/>
    </source>
</evidence>
<keyword evidence="5 17" id="KW-0863">Zinc-finger</keyword>
<dbReference type="GO" id="GO:0003677">
    <property type="term" value="F:DNA binding"/>
    <property type="evidence" value="ECO:0007669"/>
    <property type="project" value="UniProtKB-KW"/>
</dbReference>
<dbReference type="GO" id="GO:0004386">
    <property type="term" value="F:helicase activity"/>
    <property type="evidence" value="ECO:0007669"/>
    <property type="project" value="UniProtKB-KW"/>
</dbReference>
<evidence type="ECO:0000259" key="22">
    <source>
        <dbReference type="PROSITE" id="PS50089"/>
    </source>
</evidence>
<evidence type="ECO:0000256" key="2">
    <source>
        <dbReference type="ARBA" id="ARBA00008438"/>
    </source>
</evidence>
<feature type="coiled-coil region" evidence="19">
    <location>
        <begin position="1803"/>
        <end position="1893"/>
    </location>
</feature>